<dbReference type="SUPFAM" id="SSF46565">
    <property type="entry name" value="Chaperone J-domain"/>
    <property type="match status" value="1"/>
</dbReference>
<dbReference type="GO" id="GO:0005737">
    <property type="term" value="C:cytoplasm"/>
    <property type="evidence" value="ECO:0007669"/>
    <property type="project" value="TreeGrafter"/>
</dbReference>
<protein>
    <recommendedName>
        <fullName evidence="6">J domain-containing protein</fullName>
    </recommendedName>
</protein>
<dbReference type="GO" id="GO:0042026">
    <property type="term" value="P:protein refolding"/>
    <property type="evidence" value="ECO:0007669"/>
    <property type="project" value="TreeGrafter"/>
</dbReference>
<dbReference type="CDD" id="cd10747">
    <property type="entry name" value="DnaJ_C"/>
    <property type="match status" value="1"/>
</dbReference>
<dbReference type="AlphaFoldDB" id="A0A7S3VUB9"/>
<dbReference type="Gene3D" id="1.10.287.110">
    <property type="entry name" value="DnaJ domain"/>
    <property type="match status" value="1"/>
</dbReference>
<proteinExistence type="predicted"/>
<keyword evidence="1" id="KW-0479">Metal-binding</keyword>
<dbReference type="InterPro" id="IPR002939">
    <property type="entry name" value="DnaJ_C"/>
</dbReference>
<dbReference type="PROSITE" id="PS00636">
    <property type="entry name" value="DNAJ_1"/>
    <property type="match status" value="1"/>
</dbReference>
<name>A0A7S3VUB9_DUNTE</name>
<keyword evidence="3" id="KW-0863">Zinc-finger</keyword>
<evidence type="ECO:0000313" key="7">
    <source>
        <dbReference type="EMBL" id="CAE0507152.1"/>
    </source>
</evidence>
<evidence type="ECO:0000259" key="6">
    <source>
        <dbReference type="PROSITE" id="PS50076"/>
    </source>
</evidence>
<accession>A0A7S3VUB9</accession>
<keyword evidence="2" id="KW-0677">Repeat</keyword>
<dbReference type="SMART" id="SM00271">
    <property type="entry name" value="DnaJ"/>
    <property type="match status" value="1"/>
</dbReference>
<dbReference type="EMBL" id="HBIP01036639">
    <property type="protein sequence ID" value="CAE0507152.1"/>
    <property type="molecule type" value="Transcribed_RNA"/>
</dbReference>
<evidence type="ECO:0000256" key="4">
    <source>
        <dbReference type="ARBA" id="ARBA00022833"/>
    </source>
</evidence>
<dbReference type="GO" id="GO:0008270">
    <property type="term" value="F:zinc ion binding"/>
    <property type="evidence" value="ECO:0007669"/>
    <property type="project" value="UniProtKB-KW"/>
</dbReference>
<evidence type="ECO:0000256" key="3">
    <source>
        <dbReference type="ARBA" id="ARBA00022771"/>
    </source>
</evidence>
<organism evidence="7">
    <name type="scientific">Dunaliella tertiolecta</name>
    <name type="common">Green alga</name>
    <dbReference type="NCBI Taxonomy" id="3047"/>
    <lineage>
        <taxon>Eukaryota</taxon>
        <taxon>Viridiplantae</taxon>
        <taxon>Chlorophyta</taxon>
        <taxon>core chlorophytes</taxon>
        <taxon>Chlorophyceae</taxon>
        <taxon>CS clade</taxon>
        <taxon>Chlamydomonadales</taxon>
        <taxon>Dunaliellaceae</taxon>
        <taxon>Dunaliella</taxon>
    </lineage>
</organism>
<dbReference type="PRINTS" id="PR00625">
    <property type="entry name" value="JDOMAIN"/>
</dbReference>
<dbReference type="PANTHER" id="PTHR43096:SF52">
    <property type="entry name" value="DNAJ HOMOLOG 1, MITOCHONDRIAL-RELATED"/>
    <property type="match status" value="1"/>
</dbReference>
<dbReference type="SUPFAM" id="SSF49493">
    <property type="entry name" value="HSP40/DnaJ peptide-binding domain"/>
    <property type="match status" value="1"/>
</dbReference>
<evidence type="ECO:0000256" key="1">
    <source>
        <dbReference type="ARBA" id="ARBA00022723"/>
    </source>
</evidence>
<dbReference type="GO" id="GO:0051082">
    <property type="term" value="F:unfolded protein binding"/>
    <property type="evidence" value="ECO:0007669"/>
    <property type="project" value="InterPro"/>
</dbReference>
<feature type="domain" description="J" evidence="6">
    <location>
        <begin position="68"/>
        <end position="133"/>
    </location>
</feature>
<dbReference type="InterPro" id="IPR018253">
    <property type="entry name" value="DnaJ_domain_CS"/>
</dbReference>
<dbReference type="Pfam" id="PF01556">
    <property type="entry name" value="DnaJ_C"/>
    <property type="match status" value="1"/>
</dbReference>
<evidence type="ECO:0000256" key="2">
    <source>
        <dbReference type="ARBA" id="ARBA00022737"/>
    </source>
</evidence>
<dbReference type="PROSITE" id="PS50076">
    <property type="entry name" value="DNAJ_2"/>
    <property type="match status" value="1"/>
</dbReference>
<dbReference type="InterPro" id="IPR001623">
    <property type="entry name" value="DnaJ_domain"/>
</dbReference>
<dbReference type="InterPro" id="IPR008971">
    <property type="entry name" value="HSP40/DnaJ_pept-bd"/>
</dbReference>
<keyword evidence="5" id="KW-0143">Chaperone</keyword>
<keyword evidence="4" id="KW-0862">Zinc</keyword>
<dbReference type="PANTHER" id="PTHR43096">
    <property type="entry name" value="DNAJ HOMOLOG 1, MITOCHONDRIAL-RELATED"/>
    <property type="match status" value="1"/>
</dbReference>
<dbReference type="Pfam" id="PF00226">
    <property type="entry name" value="DnaJ"/>
    <property type="match status" value="1"/>
</dbReference>
<dbReference type="Gene3D" id="2.60.260.20">
    <property type="entry name" value="Urease metallochaperone UreE, N-terminal domain"/>
    <property type="match status" value="2"/>
</dbReference>
<dbReference type="CDD" id="cd06257">
    <property type="entry name" value="DnaJ"/>
    <property type="match status" value="1"/>
</dbReference>
<dbReference type="InterPro" id="IPR036869">
    <property type="entry name" value="J_dom_sf"/>
</dbReference>
<evidence type="ECO:0000256" key="5">
    <source>
        <dbReference type="ARBA" id="ARBA00023186"/>
    </source>
</evidence>
<gene>
    <name evidence="7" type="ORF">DTER00134_LOCUS22228</name>
</gene>
<dbReference type="FunFam" id="2.60.260.20:FF:000005">
    <property type="entry name" value="Chaperone protein dnaJ 1, mitochondrial"/>
    <property type="match status" value="1"/>
</dbReference>
<sequence>MWRLLPSGPRSARSLAAALNAASPSSLSASAPSFLEASTSSSSSTSSHPVWPVFEHHRPIHTSSLLADHYSTLGVSKGASDQEIKKAYYQLAKKYHPDTNKDNPDASKKFTEAQKAYEVLRDPEKRRMYDRVGHENMERMEQGGGFEEAGGFGGMGGMGGGFSGGFPFGGAGPDIFERIFASDPMFSQFFGRVSVQPIRISFLESVKGTSRRMQLGLRGGGGQPGPVDINIPPGVDTGDQIEVQLAGSGQKRTSMRVAIPIEVEPHPIFRRDGPDVYVTQDVPLVKALLGTNVTVPTIEGNVELTVPACTQHGDKLRLRGRGIFSSERGLKGDQYVEVRVVLPRTLTQRQRELLEEFDQDERKKLSSKSWWKGS</sequence>
<reference evidence="7" key="1">
    <citation type="submission" date="2021-01" db="EMBL/GenBank/DDBJ databases">
        <authorList>
            <person name="Corre E."/>
            <person name="Pelletier E."/>
            <person name="Niang G."/>
            <person name="Scheremetjew M."/>
            <person name="Finn R."/>
            <person name="Kale V."/>
            <person name="Holt S."/>
            <person name="Cochrane G."/>
            <person name="Meng A."/>
            <person name="Brown T."/>
            <person name="Cohen L."/>
        </authorList>
    </citation>
    <scope>NUCLEOTIDE SEQUENCE</scope>
    <source>
        <strain evidence="7">CCMP1320</strain>
    </source>
</reference>